<dbReference type="GO" id="GO:0005524">
    <property type="term" value="F:ATP binding"/>
    <property type="evidence" value="ECO:0007669"/>
    <property type="project" value="InterPro"/>
</dbReference>
<accession>A0A8J6XJX4</accession>
<evidence type="ECO:0000313" key="2">
    <source>
        <dbReference type="Proteomes" id="UP000629098"/>
    </source>
</evidence>
<dbReference type="AlphaFoldDB" id="A0A8J6XJX4"/>
<proteinExistence type="predicted"/>
<reference evidence="1" key="1">
    <citation type="submission" date="2020-09" db="EMBL/GenBank/DDBJ databases">
        <title>Iningainema tapete sp. nov. (Scytonemataceae, Cyanobacteria) from greenhouses in central Florida (USA) produces two types of nodularin with biosynthetic potential for microcystin-LR and anabaenopeptins.</title>
        <authorList>
            <person name="Berthold D.E."/>
            <person name="Lefler F.W."/>
            <person name="Huang I.-S."/>
            <person name="Abdulla H."/>
            <person name="Zimba P.V."/>
            <person name="Laughinghouse H.D. IV."/>
        </authorList>
    </citation>
    <scope>NUCLEOTIDE SEQUENCE</scope>
    <source>
        <strain evidence="1">BLCCT55</strain>
    </source>
</reference>
<protein>
    <submittedName>
        <fullName evidence="1">ATP-grasp domain-containing protein</fullName>
    </submittedName>
</protein>
<dbReference type="SUPFAM" id="SSF56059">
    <property type="entry name" value="Glutathione synthetase ATP-binding domain-like"/>
    <property type="match status" value="1"/>
</dbReference>
<gene>
    <name evidence="1" type="ORF">ICL16_18035</name>
</gene>
<name>A0A8J6XJX4_9CYAN</name>
<evidence type="ECO:0000313" key="1">
    <source>
        <dbReference type="EMBL" id="MBD2773921.1"/>
    </source>
</evidence>
<sequence>MRQTIFNHDILTCTHELVLGHHLYSSRALGLTEPEDMIQLHLDLKSQWDAITSHYSRIGLNYSQNIIWDASLGVLANKNCNISVFYFGDCVCPDSYAADWFNRIDPEWFNVVKLMNSKNNFILLAQELGVSVPKTFCFENKGAIEDLTQFPYPCYLKLAFSVNGIGISRCENEQQLGSFVQTLWEHVPLQIQEEIAASSFLNLQYRVTASELQRVAVTSQILNGCVHVGNRYPSKHQPWETVEPIAKWMMQQGMKEVFAFDVAVVEDAAKTRYLAIECNPRFNGASYPTGIAKKLKIPSWSCETFITKYRSLEQINLSDIEFNAQSNTGVVLVNWGCILVGKISILLAGSIQEQNELRAILQQRL</sequence>
<keyword evidence="2" id="KW-1185">Reference proteome</keyword>
<comment type="caution">
    <text evidence="1">The sequence shown here is derived from an EMBL/GenBank/DDBJ whole genome shotgun (WGS) entry which is preliminary data.</text>
</comment>
<dbReference type="Proteomes" id="UP000629098">
    <property type="component" value="Unassembled WGS sequence"/>
</dbReference>
<dbReference type="Gene3D" id="3.30.1490.20">
    <property type="entry name" value="ATP-grasp fold, A domain"/>
    <property type="match status" value="1"/>
</dbReference>
<organism evidence="1 2">
    <name type="scientific">Iningainema tapete BLCC-T55</name>
    <dbReference type="NCBI Taxonomy" id="2748662"/>
    <lineage>
        <taxon>Bacteria</taxon>
        <taxon>Bacillati</taxon>
        <taxon>Cyanobacteriota</taxon>
        <taxon>Cyanophyceae</taxon>
        <taxon>Nostocales</taxon>
        <taxon>Scytonemataceae</taxon>
        <taxon>Iningainema tapete</taxon>
    </lineage>
</organism>
<dbReference type="EMBL" id="JACXAE010000061">
    <property type="protein sequence ID" value="MBD2773921.1"/>
    <property type="molecule type" value="Genomic_DNA"/>
</dbReference>
<dbReference type="InterPro" id="IPR013815">
    <property type="entry name" value="ATP_grasp_subdomain_1"/>
</dbReference>